<dbReference type="HOGENOM" id="CLU_2205825_0_0_7"/>
<dbReference type="STRING" id="573370.DMR_41000"/>
<gene>
    <name evidence="2" type="ordered locus">DMR_41000</name>
</gene>
<organism evidence="2 3">
    <name type="scientific">Solidesulfovibrio magneticus (strain ATCC 700980 / DSM 13731 / RS-1)</name>
    <name type="common">Desulfovibrio magneticus</name>
    <dbReference type="NCBI Taxonomy" id="573370"/>
    <lineage>
        <taxon>Bacteria</taxon>
        <taxon>Pseudomonadati</taxon>
        <taxon>Thermodesulfobacteriota</taxon>
        <taxon>Desulfovibrionia</taxon>
        <taxon>Desulfovibrionales</taxon>
        <taxon>Desulfovibrionaceae</taxon>
        <taxon>Solidesulfovibrio</taxon>
    </lineage>
</organism>
<sequence length="107" mass="10694">MIDNAQSYESRVAAIRSQKGRAAKPDAEYLEDALEAPRQVGVSDVLSVGTKVVIGGGVGLLAGIATIAVVASAGELILAGVVTKIAGVVGGALGLTMGLGDIKKKLH</sequence>
<dbReference type="EMBL" id="AP010904">
    <property type="protein sequence ID" value="BAH77591.1"/>
    <property type="molecule type" value="Genomic_DNA"/>
</dbReference>
<dbReference type="RefSeq" id="WP_015862720.1">
    <property type="nucleotide sequence ID" value="NC_012796.1"/>
</dbReference>
<evidence type="ECO:0000313" key="2">
    <source>
        <dbReference type="EMBL" id="BAH77591.1"/>
    </source>
</evidence>
<keyword evidence="1" id="KW-0812">Transmembrane</keyword>
<dbReference type="AlphaFoldDB" id="C4XPP1"/>
<proteinExistence type="predicted"/>
<evidence type="ECO:0000256" key="1">
    <source>
        <dbReference type="SAM" id="Phobius"/>
    </source>
</evidence>
<name>C4XPP1_SOLM1</name>
<feature type="transmembrane region" description="Helical" evidence="1">
    <location>
        <begin position="77"/>
        <end position="99"/>
    </location>
</feature>
<protein>
    <submittedName>
        <fullName evidence="2">Hypothetical membrane protein</fullName>
    </submittedName>
</protein>
<reference evidence="2 3" key="1">
    <citation type="journal article" date="2009" name="Genome Res.">
        <title>Whole genome sequence of Desulfovibrio magneticus strain RS-1 revealed common gene clusters in magnetotactic bacteria.</title>
        <authorList>
            <person name="Nakazawa H."/>
            <person name="Arakaki A."/>
            <person name="Narita-Yamada S."/>
            <person name="Yashiro I."/>
            <person name="Jinno K."/>
            <person name="Aoki N."/>
            <person name="Tsuruyama A."/>
            <person name="Okamura Y."/>
            <person name="Tanikawa S."/>
            <person name="Fujita N."/>
            <person name="Takeyama H."/>
            <person name="Matsunaga T."/>
        </authorList>
    </citation>
    <scope>NUCLEOTIDE SEQUENCE [LARGE SCALE GENOMIC DNA]</scope>
    <source>
        <strain evidence="3">ATCC 700980 / DSM 13731 / RS-1</strain>
    </source>
</reference>
<evidence type="ECO:0000313" key="3">
    <source>
        <dbReference type="Proteomes" id="UP000009071"/>
    </source>
</evidence>
<keyword evidence="1" id="KW-1133">Transmembrane helix</keyword>
<dbReference type="SMR" id="C4XPP1"/>
<feature type="transmembrane region" description="Helical" evidence="1">
    <location>
        <begin position="52"/>
        <end position="71"/>
    </location>
</feature>
<accession>C4XPP1</accession>
<dbReference type="KEGG" id="dma:DMR_41000"/>
<keyword evidence="1" id="KW-0472">Membrane</keyword>
<dbReference type="Proteomes" id="UP000009071">
    <property type="component" value="Chromosome"/>
</dbReference>
<keyword evidence="3" id="KW-1185">Reference proteome</keyword>